<dbReference type="SUPFAM" id="SSF82199">
    <property type="entry name" value="SET domain"/>
    <property type="match status" value="1"/>
</dbReference>
<evidence type="ECO:0000259" key="1">
    <source>
        <dbReference type="PROSITE" id="PS50280"/>
    </source>
</evidence>
<dbReference type="Pfam" id="PF00856">
    <property type="entry name" value="SET"/>
    <property type="match status" value="1"/>
</dbReference>
<accession>A0A0K2U1U9</accession>
<dbReference type="PANTHER" id="PTHR46455:SF5">
    <property type="entry name" value="SET AND MYND DOMAIN CONTAINING, ARTHROPOD-SPECIFIC, MEMBER 4, ISOFORM A"/>
    <property type="match status" value="1"/>
</dbReference>
<dbReference type="Gene3D" id="1.10.220.160">
    <property type="match status" value="1"/>
</dbReference>
<dbReference type="PROSITE" id="PS50280">
    <property type="entry name" value="SET"/>
    <property type="match status" value="1"/>
</dbReference>
<sequence>MCPIYEVVSSEDPTRGRYVLALRDIKAGEIVVKDEPFVVVPSMKSLPVCIQCFKSYAMKEIPKCDSCGFPLCEEKEECDSLKLFDHKKEECEVLSKIGAKPIFVNNTISPLYMAIGPLRLLLKSRKDPESYKKHIKSLMGHVDASRNTDTKSCMMNQVIVVGFIQKTLGLSDFSAQQIHEVIGIIKTNSVKLDSKKGHLVGMAIYPDYSLFNHSCVANTKTRKKADGTLELFAISDIAKGKEIFTRNDYYF</sequence>
<protein>
    <submittedName>
        <fullName evidence="2">Protein msta, isoform Blike [Bombus impatiens]</fullName>
    </submittedName>
</protein>
<dbReference type="Gene3D" id="2.170.270.10">
    <property type="entry name" value="SET domain"/>
    <property type="match status" value="1"/>
</dbReference>
<feature type="domain" description="SET" evidence="1">
    <location>
        <begin position="3"/>
        <end position="248"/>
    </location>
</feature>
<dbReference type="PANTHER" id="PTHR46455">
    <property type="entry name" value="SET AND MYND DOMAIN CONTAINING, ARTHROPOD-SPECIFIC, MEMBER 4, ISOFORM A"/>
    <property type="match status" value="1"/>
</dbReference>
<organism evidence="2">
    <name type="scientific">Lepeophtheirus salmonis</name>
    <name type="common">Salmon louse</name>
    <name type="synonym">Caligus salmonis</name>
    <dbReference type="NCBI Taxonomy" id="72036"/>
    <lineage>
        <taxon>Eukaryota</taxon>
        <taxon>Metazoa</taxon>
        <taxon>Ecdysozoa</taxon>
        <taxon>Arthropoda</taxon>
        <taxon>Crustacea</taxon>
        <taxon>Multicrustacea</taxon>
        <taxon>Hexanauplia</taxon>
        <taxon>Copepoda</taxon>
        <taxon>Siphonostomatoida</taxon>
        <taxon>Caligidae</taxon>
        <taxon>Lepeophtheirus</taxon>
    </lineage>
</organism>
<dbReference type="OrthoDB" id="265717at2759"/>
<proteinExistence type="predicted"/>
<dbReference type="EMBL" id="HACA01014694">
    <property type="protein sequence ID" value="CDW32055.1"/>
    <property type="molecule type" value="Transcribed_RNA"/>
</dbReference>
<evidence type="ECO:0000313" key="2">
    <source>
        <dbReference type="EMBL" id="CDW32055.1"/>
    </source>
</evidence>
<name>A0A0K2U1U9_LEPSM</name>
<dbReference type="InterPro" id="IPR053010">
    <property type="entry name" value="SET_SmydA-8"/>
</dbReference>
<dbReference type="GO" id="GO:0008170">
    <property type="term" value="F:N-methyltransferase activity"/>
    <property type="evidence" value="ECO:0007669"/>
    <property type="project" value="UniProtKB-ARBA"/>
</dbReference>
<dbReference type="Gene3D" id="6.10.140.2220">
    <property type="match status" value="1"/>
</dbReference>
<dbReference type="GO" id="GO:0008276">
    <property type="term" value="F:protein methyltransferase activity"/>
    <property type="evidence" value="ECO:0007669"/>
    <property type="project" value="UniProtKB-ARBA"/>
</dbReference>
<reference evidence="2" key="1">
    <citation type="submission" date="2014-05" db="EMBL/GenBank/DDBJ databases">
        <authorList>
            <person name="Chronopoulou M."/>
        </authorList>
    </citation>
    <scope>NUCLEOTIDE SEQUENCE</scope>
    <source>
        <tissue evidence="2">Whole organism</tissue>
    </source>
</reference>
<dbReference type="InterPro" id="IPR046341">
    <property type="entry name" value="SET_dom_sf"/>
</dbReference>
<dbReference type="InterPro" id="IPR001214">
    <property type="entry name" value="SET_dom"/>
</dbReference>
<dbReference type="AlphaFoldDB" id="A0A0K2U1U9"/>
<dbReference type="GO" id="GO:0008757">
    <property type="term" value="F:S-adenosylmethionine-dependent methyltransferase activity"/>
    <property type="evidence" value="ECO:0007669"/>
    <property type="project" value="UniProtKB-ARBA"/>
</dbReference>